<dbReference type="InterPro" id="IPR020846">
    <property type="entry name" value="MFS_dom"/>
</dbReference>
<dbReference type="Pfam" id="PF07690">
    <property type="entry name" value="MFS_1"/>
    <property type="match status" value="1"/>
</dbReference>
<gene>
    <name evidence="6" type="ORF">ACFOW6_08175</name>
</gene>
<feature type="transmembrane region" description="Helical" evidence="4">
    <location>
        <begin position="163"/>
        <end position="184"/>
    </location>
</feature>
<evidence type="ECO:0000259" key="5">
    <source>
        <dbReference type="PROSITE" id="PS50850"/>
    </source>
</evidence>
<comment type="caution">
    <text evidence="6">The sequence shown here is derived from an EMBL/GenBank/DDBJ whole genome shotgun (WGS) entry which is preliminary data.</text>
</comment>
<proteinExistence type="predicted"/>
<feature type="transmembrane region" description="Helical" evidence="4">
    <location>
        <begin position="343"/>
        <end position="365"/>
    </location>
</feature>
<evidence type="ECO:0000256" key="4">
    <source>
        <dbReference type="SAM" id="Phobius"/>
    </source>
</evidence>
<dbReference type="Proteomes" id="UP001595799">
    <property type="component" value="Unassembled WGS sequence"/>
</dbReference>
<feature type="transmembrane region" description="Helical" evidence="4">
    <location>
        <begin position="281"/>
        <end position="302"/>
    </location>
</feature>
<feature type="domain" description="Major facilitator superfamily (MFS) profile" evidence="5">
    <location>
        <begin position="7"/>
        <end position="394"/>
    </location>
</feature>
<dbReference type="EMBL" id="JBHSCW010000003">
    <property type="protein sequence ID" value="MFC4351513.1"/>
    <property type="molecule type" value="Genomic_DNA"/>
</dbReference>
<protein>
    <submittedName>
        <fullName evidence="6">MFS transporter</fullName>
    </submittedName>
</protein>
<dbReference type="InterPro" id="IPR036259">
    <property type="entry name" value="MFS_trans_sf"/>
</dbReference>
<dbReference type="PANTHER" id="PTHR23527:SF1">
    <property type="entry name" value="BLL3282 PROTEIN"/>
    <property type="match status" value="1"/>
</dbReference>
<evidence type="ECO:0000256" key="3">
    <source>
        <dbReference type="ARBA" id="ARBA00023136"/>
    </source>
</evidence>
<dbReference type="RefSeq" id="WP_382421842.1">
    <property type="nucleotide sequence ID" value="NZ_JBHSCW010000003.1"/>
</dbReference>
<feature type="transmembrane region" description="Helical" evidence="4">
    <location>
        <begin position="371"/>
        <end position="390"/>
    </location>
</feature>
<feature type="transmembrane region" description="Helical" evidence="4">
    <location>
        <begin position="103"/>
        <end position="124"/>
    </location>
</feature>
<feature type="transmembrane region" description="Helical" evidence="4">
    <location>
        <begin position="41"/>
        <end position="64"/>
    </location>
</feature>
<feature type="transmembrane region" description="Helical" evidence="4">
    <location>
        <begin position="76"/>
        <end position="97"/>
    </location>
</feature>
<keyword evidence="2 4" id="KW-1133">Transmembrane helix</keyword>
<keyword evidence="7" id="KW-1185">Reference proteome</keyword>
<feature type="transmembrane region" description="Helical" evidence="4">
    <location>
        <begin position="136"/>
        <end position="157"/>
    </location>
</feature>
<dbReference type="PANTHER" id="PTHR23527">
    <property type="entry name" value="BLL3282 PROTEIN"/>
    <property type="match status" value="1"/>
</dbReference>
<feature type="transmembrane region" description="Helical" evidence="4">
    <location>
        <begin position="247"/>
        <end position="269"/>
    </location>
</feature>
<dbReference type="SUPFAM" id="SSF103473">
    <property type="entry name" value="MFS general substrate transporter"/>
    <property type="match status" value="1"/>
</dbReference>
<evidence type="ECO:0000313" key="6">
    <source>
        <dbReference type="EMBL" id="MFC4351513.1"/>
    </source>
</evidence>
<dbReference type="InterPro" id="IPR011701">
    <property type="entry name" value="MFS"/>
</dbReference>
<feature type="transmembrane region" description="Helical" evidence="4">
    <location>
        <begin position="7"/>
        <end position="29"/>
    </location>
</feature>
<sequence>MIRGTGVIAAATGVQVISTLATLILPAIAPIAARALGIDAGLIGLQVSLVYGVAMVASLFGGPMVSNLGACRTSQLGLLLVTGGCLLASLAMIPAIALPALALASIVLGMAYGLPNPAAAHLLVRFTDPAHRNLIFSLKQTGVPLGGMLAGLIGPGLAEWLGWQAPLLLCAVLALGLATSLQPWRTHWDSDRMRGGKAPKLPVEAIRLVFGQPALRLLSLSAFLLAGIQLCIVTFLVVILVEDLGYSPIHAGIMLASVQVAGAVGRVGWGMLADRLGNGAGTLLILLTLLAVTALAVTQITAATPAGLTTGLFLLLGATGISWNGIFLAEVARRAPEGRAGDVTSAALFLTYMGVLVGPALFSAVGGQLDSFLPLYGALALATVLAFVMVRSAQRRGGGKEGI</sequence>
<feature type="transmembrane region" description="Helical" evidence="4">
    <location>
        <begin position="217"/>
        <end position="241"/>
    </location>
</feature>
<keyword evidence="1 4" id="KW-0812">Transmembrane</keyword>
<dbReference type="PROSITE" id="PS50850">
    <property type="entry name" value="MFS"/>
    <property type="match status" value="1"/>
</dbReference>
<evidence type="ECO:0000313" key="7">
    <source>
        <dbReference type="Proteomes" id="UP001595799"/>
    </source>
</evidence>
<evidence type="ECO:0000256" key="2">
    <source>
        <dbReference type="ARBA" id="ARBA00022989"/>
    </source>
</evidence>
<organism evidence="6 7">
    <name type="scientific">Fodinicurvata halophila</name>
    <dbReference type="NCBI Taxonomy" id="1419723"/>
    <lineage>
        <taxon>Bacteria</taxon>
        <taxon>Pseudomonadati</taxon>
        <taxon>Pseudomonadota</taxon>
        <taxon>Alphaproteobacteria</taxon>
        <taxon>Rhodospirillales</taxon>
        <taxon>Rhodovibrionaceae</taxon>
        <taxon>Fodinicurvata</taxon>
    </lineage>
</organism>
<dbReference type="InterPro" id="IPR052952">
    <property type="entry name" value="MFS-Transporter"/>
</dbReference>
<reference evidence="7" key="1">
    <citation type="journal article" date="2019" name="Int. J. Syst. Evol. Microbiol.">
        <title>The Global Catalogue of Microorganisms (GCM) 10K type strain sequencing project: providing services to taxonomists for standard genome sequencing and annotation.</title>
        <authorList>
            <consortium name="The Broad Institute Genomics Platform"/>
            <consortium name="The Broad Institute Genome Sequencing Center for Infectious Disease"/>
            <person name="Wu L."/>
            <person name="Ma J."/>
        </authorList>
    </citation>
    <scope>NUCLEOTIDE SEQUENCE [LARGE SCALE GENOMIC DNA]</scope>
    <source>
        <strain evidence="7">CECT 8472</strain>
    </source>
</reference>
<dbReference type="Gene3D" id="1.20.1250.20">
    <property type="entry name" value="MFS general substrate transporter like domains"/>
    <property type="match status" value="2"/>
</dbReference>
<feature type="transmembrane region" description="Helical" evidence="4">
    <location>
        <begin position="308"/>
        <end position="331"/>
    </location>
</feature>
<keyword evidence="3 4" id="KW-0472">Membrane</keyword>
<evidence type="ECO:0000256" key="1">
    <source>
        <dbReference type="ARBA" id="ARBA00022692"/>
    </source>
</evidence>
<name>A0ABV8UL31_9PROT</name>
<accession>A0ABV8UL31</accession>